<sequence>METISALVVTFDFSFDPRATTLHSAPTALPLSLRARIRHSEATAARHWGLETTRGCTSETPLSILVVPESFQDGTSLPTGPHHEDAGISQIHDQPRVRGSCFLIGLASRSRTCFESSPLFNDVLPSRLCLHNSRLFFSASSCNASWETSRGVVDCCCAMHQEPTTYPLEKFPKISPLHQIFSIQNTSHTRRRPGFQDLRARYAPEALRNGPPG</sequence>
<dbReference type="EMBL" id="JBBWUH010000007">
    <property type="protein sequence ID" value="KAK8161422.1"/>
    <property type="molecule type" value="Genomic_DNA"/>
</dbReference>
<name>A0ABR1XMH4_9PEZI</name>
<evidence type="ECO:0000313" key="1">
    <source>
        <dbReference type="EMBL" id="KAK8161422.1"/>
    </source>
</evidence>
<reference evidence="1 2" key="1">
    <citation type="journal article" date="2022" name="G3 (Bethesda)">
        <title>Enemy or ally: a genomic approach to elucidate the lifestyle of Phyllosticta citrichinaensis.</title>
        <authorList>
            <person name="Buijs V.A."/>
            <person name="Groenewald J.Z."/>
            <person name="Haridas S."/>
            <person name="LaButti K.M."/>
            <person name="Lipzen A."/>
            <person name="Martin F.M."/>
            <person name="Barry K."/>
            <person name="Grigoriev I.V."/>
            <person name="Crous P.W."/>
            <person name="Seidl M.F."/>
        </authorList>
    </citation>
    <scope>NUCLEOTIDE SEQUENCE [LARGE SCALE GENOMIC DNA]</scope>
    <source>
        <strain evidence="1 2">CBS 129764</strain>
    </source>
</reference>
<accession>A0ABR1XMH4</accession>
<protein>
    <submittedName>
        <fullName evidence="1">Uncharacterized protein</fullName>
    </submittedName>
</protein>
<comment type="caution">
    <text evidence="1">The sequence shown here is derived from an EMBL/GenBank/DDBJ whole genome shotgun (WGS) entry which is preliminary data.</text>
</comment>
<dbReference type="Proteomes" id="UP001456524">
    <property type="component" value="Unassembled WGS sequence"/>
</dbReference>
<keyword evidence="2" id="KW-1185">Reference proteome</keyword>
<organism evidence="1 2">
    <name type="scientific">Phyllosticta citrichinensis</name>
    <dbReference type="NCBI Taxonomy" id="1130410"/>
    <lineage>
        <taxon>Eukaryota</taxon>
        <taxon>Fungi</taxon>
        <taxon>Dikarya</taxon>
        <taxon>Ascomycota</taxon>
        <taxon>Pezizomycotina</taxon>
        <taxon>Dothideomycetes</taxon>
        <taxon>Dothideomycetes incertae sedis</taxon>
        <taxon>Botryosphaeriales</taxon>
        <taxon>Phyllostictaceae</taxon>
        <taxon>Phyllosticta</taxon>
    </lineage>
</organism>
<proteinExistence type="predicted"/>
<evidence type="ECO:0000313" key="2">
    <source>
        <dbReference type="Proteomes" id="UP001456524"/>
    </source>
</evidence>
<gene>
    <name evidence="1" type="ORF">IWX90DRAFT_267798</name>
</gene>